<feature type="transmembrane region" description="Helical" evidence="7">
    <location>
        <begin position="39"/>
        <end position="60"/>
    </location>
</feature>
<sequence length="433" mass="47624">MSLDGFLSVRMWRLKVFLGVKLKVMNKRLKWFPLFSTNFMGVLNDNLLKTLIGFVCVSWLSPDSKATLVSVAAALLVLPYIFLSPWAGKLAKEYPKAKIIQWAKLSEIPIMVIAALGFMLSNIYVVMISMFLMGLQSCLYSPSKYGIIRDIGGRGGISFGTGAMEMITFVAVLLGTFLGGFISDLDRYFSKPIYVLLVLCAVLILLAVVGWFASLGIHPQETAPEDDSDDTLNPFLFPVKWYRWSKQISGLNYTVLGLSMFWLIGSMVQMNLYIYCEDFLNLSNTATGFIMALVAVGIGVGCYVAGVISNHQVKTKLVTIGGVGMTIAMLGIFVMKPDVTVFTILIVVFAFFAGLFKIPLNAFMQDRVKGRELGPVLAYNNQMVFVAILFSAGIFSVIEGQFDAAMVFVAILFITILTTIIAFLKIPGAGMRA</sequence>
<keyword evidence="9" id="KW-1185">Reference proteome</keyword>
<dbReference type="CDD" id="cd06173">
    <property type="entry name" value="MFS_MefA_like"/>
    <property type="match status" value="1"/>
</dbReference>
<proteinExistence type="predicted"/>
<evidence type="ECO:0000256" key="6">
    <source>
        <dbReference type="ARBA" id="ARBA00023136"/>
    </source>
</evidence>
<accession>W7YPV0</accession>
<dbReference type="PANTHER" id="PTHR43266">
    <property type="entry name" value="MACROLIDE-EFFLUX PROTEIN"/>
    <property type="match status" value="1"/>
</dbReference>
<dbReference type="SUPFAM" id="SSF103473">
    <property type="entry name" value="MFS general substrate transporter"/>
    <property type="match status" value="1"/>
</dbReference>
<evidence type="ECO:0000256" key="1">
    <source>
        <dbReference type="ARBA" id="ARBA00004651"/>
    </source>
</evidence>
<dbReference type="EMBL" id="BAMD01000046">
    <property type="protein sequence ID" value="GAF04489.1"/>
    <property type="molecule type" value="Genomic_DNA"/>
</dbReference>
<feature type="transmembrane region" description="Helical" evidence="7">
    <location>
        <begin position="404"/>
        <end position="424"/>
    </location>
</feature>
<evidence type="ECO:0000256" key="2">
    <source>
        <dbReference type="ARBA" id="ARBA00022448"/>
    </source>
</evidence>
<comment type="subcellular location">
    <subcellularLocation>
        <location evidence="1">Cell membrane</location>
        <topology evidence="1">Multi-pass membrane protein</topology>
    </subcellularLocation>
</comment>
<dbReference type="GO" id="GO:0022857">
    <property type="term" value="F:transmembrane transporter activity"/>
    <property type="evidence" value="ECO:0007669"/>
    <property type="project" value="InterPro"/>
</dbReference>
<dbReference type="PANTHER" id="PTHR43266:SF2">
    <property type="entry name" value="MAJOR FACILITATOR SUPERFAMILY (MFS) PROFILE DOMAIN-CONTAINING PROTEIN"/>
    <property type="match status" value="1"/>
</dbReference>
<name>W7YPV0_9BACT</name>
<keyword evidence="6 7" id="KW-0472">Membrane</keyword>
<dbReference type="Gene3D" id="1.20.1250.20">
    <property type="entry name" value="MFS general substrate transporter like domains"/>
    <property type="match status" value="1"/>
</dbReference>
<feature type="transmembrane region" description="Helical" evidence="7">
    <location>
        <begin position="376"/>
        <end position="398"/>
    </location>
</feature>
<comment type="caution">
    <text evidence="8">The sequence shown here is derived from an EMBL/GenBank/DDBJ whole genome shotgun (WGS) entry which is preliminary data.</text>
</comment>
<gene>
    <name evidence="8" type="ORF">JCM21142_83197</name>
</gene>
<reference evidence="8 9" key="1">
    <citation type="journal article" date="2014" name="Genome Announc.">
        <title>Draft Genome Sequence of Cytophaga fermentans JCM 21142T, a Facultative Anaerobe Isolated from Marine Mud.</title>
        <authorList>
            <person name="Starns D."/>
            <person name="Oshima K."/>
            <person name="Suda W."/>
            <person name="Iino T."/>
            <person name="Yuki M."/>
            <person name="Inoue J."/>
            <person name="Kitamura K."/>
            <person name="Iida T."/>
            <person name="Darby A."/>
            <person name="Hattori M."/>
            <person name="Ohkuma M."/>
        </authorList>
    </citation>
    <scope>NUCLEOTIDE SEQUENCE [LARGE SCALE GENOMIC DNA]</scope>
    <source>
        <strain evidence="8 9">JCM 21142</strain>
    </source>
</reference>
<dbReference type="InterPro" id="IPR036259">
    <property type="entry name" value="MFS_trans_sf"/>
</dbReference>
<keyword evidence="2" id="KW-0813">Transport</keyword>
<evidence type="ECO:0000256" key="7">
    <source>
        <dbReference type="SAM" id="Phobius"/>
    </source>
</evidence>
<evidence type="ECO:0000256" key="4">
    <source>
        <dbReference type="ARBA" id="ARBA00022692"/>
    </source>
</evidence>
<keyword evidence="5 7" id="KW-1133">Transmembrane helix</keyword>
<evidence type="ECO:0000313" key="9">
    <source>
        <dbReference type="Proteomes" id="UP000019402"/>
    </source>
</evidence>
<keyword evidence="3" id="KW-1003">Cell membrane</keyword>
<protein>
    <submittedName>
        <fullName evidence="8">Lysophospholipid transporter LplT</fullName>
    </submittedName>
</protein>
<organism evidence="8 9">
    <name type="scientific">Saccharicrinis fermentans DSM 9555 = JCM 21142</name>
    <dbReference type="NCBI Taxonomy" id="869213"/>
    <lineage>
        <taxon>Bacteria</taxon>
        <taxon>Pseudomonadati</taxon>
        <taxon>Bacteroidota</taxon>
        <taxon>Bacteroidia</taxon>
        <taxon>Marinilabiliales</taxon>
        <taxon>Marinilabiliaceae</taxon>
        <taxon>Saccharicrinis</taxon>
    </lineage>
</organism>
<feature type="transmembrane region" description="Helical" evidence="7">
    <location>
        <begin position="156"/>
        <end position="181"/>
    </location>
</feature>
<dbReference type="Pfam" id="PF07690">
    <property type="entry name" value="MFS_1"/>
    <property type="match status" value="1"/>
</dbReference>
<evidence type="ECO:0000256" key="3">
    <source>
        <dbReference type="ARBA" id="ARBA00022475"/>
    </source>
</evidence>
<feature type="transmembrane region" description="Helical" evidence="7">
    <location>
        <begin position="317"/>
        <end position="335"/>
    </location>
</feature>
<feature type="transmembrane region" description="Helical" evidence="7">
    <location>
        <begin position="250"/>
        <end position="274"/>
    </location>
</feature>
<dbReference type="STRING" id="869213.GCA_000517085_04069"/>
<feature type="transmembrane region" description="Helical" evidence="7">
    <location>
        <begin position="341"/>
        <end position="364"/>
    </location>
</feature>
<evidence type="ECO:0000313" key="8">
    <source>
        <dbReference type="EMBL" id="GAF04489.1"/>
    </source>
</evidence>
<dbReference type="eggNOG" id="COG2814">
    <property type="taxonomic scope" value="Bacteria"/>
</dbReference>
<keyword evidence="4 7" id="KW-0812">Transmembrane</keyword>
<feature type="transmembrane region" description="Helical" evidence="7">
    <location>
        <begin position="67"/>
        <end position="88"/>
    </location>
</feature>
<feature type="transmembrane region" description="Helical" evidence="7">
    <location>
        <begin position="193"/>
        <end position="213"/>
    </location>
</feature>
<dbReference type="AlphaFoldDB" id="W7YPV0"/>
<dbReference type="GO" id="GO:0005886">
    <property type="term" value="C:plasma membrane"/>
    <property type="evidence" value="ECO:0007669"/>
    <property type="project" value="UniProtKB-SubCell"/>
</dbReference>
<dbReference type="InterPro" id="IPR011701">
    <property type="entry name" value="MFS"/>
</dbReference>
<dbReference type="Proteomes" id="UP000019402">
    <property type="component" value="Unassembled WGS sequence"/>
</dbReference>
<feature type="transmembrane region" description="Helical" evidence="7">
    <location>
        <begin position="108"/>
        <end position="135"/>
    </location>
</feature>
<evidence type="ECO:0000256" key="5">
    <source>
        <dbReference type="ARBA" id="ARBA00022989"/>
    </source>
</evidence>
<feature type="transmembrane region" description="Helical" evidence="7">
    <location>
        <begin position="286"/>
        <end position="305"/>
    </location>
</feature>